<organism evidence="4 5">
    <name type="scientific">Christensenella tenuis</name>
    <dbReference type="NCBI Taxonomy" id="2763033"/>
    <lineage>
        <taxon>Bacteria</taxon>
        <taxon>Bacillati</taxon>
        <taxon>Bacillota</taxon>
        <taxon>Clostridia</taxon>
        <taxon>Christensenellales</taxon>
        <taxon>Christensenellaceae</taxon>
        <taxon>Christensenella</taxon>
    </lineage>
</organism>
<feature type="domain" description="Phage capsid-like C-terminal" evidence="3">
    <location>
        <begin position="111"/>
        <end position="392"/>
    </location>
</feature>
<protein>
    <submittedName>
        <fullName evidence="4">Phage major capsid protein</fullName>
    </submittedName>
</protein>
<evidence type="ECO:0000259" key="3">
    <source>
        <dbReference type="Pfam" id="PF05065"/>
    </source>
</evidence>
<comment type="caution">
    <text evidence="4">The sequence shown here is derived from an EMBL/GenBank/DDBJ whole genome shotgun (WGS) entry which is preliminary data.</text>
</comment>
<gene>
    <name evidence="4" type="ORF">H8S18_09135</name>
</gene>
<dbReference type="RefSeq" id="WP_186858000.1">
    <property type="nucleotide sequence ID" value="NZ_JACOON010000004.1"/>
</dbReference>
<keyword evidence="2" id="KW-0175">Coiled coil</keyword>
<dbReference type="InterPro" id="IPR054612">
    <property type="entry name" value="Phage_capsid-like_C"/>
</dbReference>
<dbReference type="NCBIfam" id="TIGR01554">
    <property type="entry name" value="major_cap_HK97"/>
    <property type="match status" value="1"/>
</dbReference>
<dbReference type="InterPro" id="IPR024455">
    <property type="entry name" value="Phage_capsid"/>
</dbReference>
<dbReference type="Pfam" id="PF05065">
    <property type="entry name" value="Phage_capsid"/>
    <property type="match status" value="1"/>
</dbReference>
<dbReference type="Proteomes" id="UP000606889">
    <property type="component" value="Unassembled WGS sequence"/>
</dbReference>
<dbReference type="EMBL" id="JACOON010000004">
    <property type="protein sequence ID" value="MBC5648498.1"/>
    <property type="molecule type" value="Genomic_DNA"/>
</dbReference>
<evidence type="ECO:0000256" key="2">
    <source>
        <dbReference type="SAM" id="Coils"/>
    </source>
</evidence>
<dbReference type="Gene3D" id="3.30.2320.10">
    <property type="entry name" value="hypothetical protein PF0899 domain"/>
    <property type="match status" value="1"/>
</dbReference>
<evidence type="ECO:0000256" key="1">
    <source>
        <dbReference type="ARBA" id="ARBA00004328"/>
    </source>
</evidence>
<reference evidence="4 5" key="1">
    <citation type="submission" date="2020-08" db="EMBL/GenBank/DDBJ databases">
        <title>Genome public.</title>
        <authorList>
            <person name="Liu C."/>
            <person name="Sun Q."/>
        </authorList>
    </citation>
    <scope>NUCLEOTIDE SEQUENCE [LARGE SCALE GENOMIC DNA]</scope>
    <source>
        <strain evidence="4 5">NSJ-35</strain>
    </source>
</reference>
<feature type="coiled-coil region" evidence="2">
    <location>
        <begin position="38"/>
        <end position="65"/>
    </location>
</feature>
<name>A0ABR7EFF5_9FIRM</name>
<dbReference type="Gene3D" id="3.30.2400.10">
    <property type="entry name" value="Major capsid protein gp5"/>
    <property type="match status" value="1"/>
</dbReference>
<evidence type="ECO:0000313" key="5">
    <source>
        <dbReference type="Proteomes" id="UP000606889"/>
    </source>
</evidence>
<evidence type="ECO:0000313" key="4">
    <source>
        <dbReference type="EMBL" id="MBC5648498.1"/>
    </source>
</evidence>
<accession>A0ABR7EFF5</accession>
<keyword evidence="5" id="KW-1185">Reference proteome</keyword>
<dbReference type="SUPFAM" id="SSF56563">
    <property type="entry name" value="Major capsid protein gp5"/>
    <property type="match status" value="1"/>
</dbReference>
<sequence>MKKIFDMKQERAELTASIRSVMNEFENKEMPGEKKEELAKLEAKFDNLNTRITAEEKQLERERLAGEVADKAEPHKRAAVQEMFAKALSGDPRHMQEYHNALSLGTDATAGNLTAPMEFVQELIKGLDDAIVMRQISRVVGPIGPAQSLGYPYRATEADDATWVNENAESVEETSLTYGRREFKPNRMSKIIKVSKTLVSHAPIAENTVREEMVYRIAAGGENAYMAGNGTGQPLGIFTASNDGIPTGRDVSDGNTATAVTFDGLMNAKYSVKQQYRRNAAWMMHRDMFKMLAKIKDTDGQYIWQPSVALNTPDTLLGHPAYESEFAPNTFAAEKYVAVYGDFKSGYWICDADGMNIQVLDQLYATTNQIGYLFDYFGDGAPVLGEAFARVKLASA</sequence>
<proteinExistence type="predicted"/>
<comment type="subcellular location">
    <subcellularLocation>
        <location evidence="1">Virion</location>
    </subcellularLocation>
</comment>